<gene>
    <name evidence="1" type="ORF">METZ01_LOCUS266592</name>
</gene>
<organism evidence="1">
    <name type="scientific">marine metagenome</name>
    <dbReference type="NCBI Taxonomy" id="408172"/>
    <lineage>
        <taxon>unclassified sequences</taxon>
        <taxon>metagenomes</taxon>
        <taxon>ecological metagenomes</taxon>
    </lineage>
</organism>
<protein>
    <submittedName>
        <fullName evidence="1">Uncharacterized protein</fullName>
    </submittedName>
</protein>
<sequence>MTNSNGFLPSGFDLDQRVSSFLKLEEGTHVIVIMPANEVDEGNSVSGWQWWTEDDSGRHPHRALEKDGVPEEETGKQFLAFKVWNKTHHDKTGEFLFQLSELTQKTIMKAIAGLVDDPDWGNPVMSYPIQIVRKGTDINTEYTVTPKPKQSLPEGLQEAFDGWHCDLTQMYDGGDPFSVSDLPF</sequence>
<dbReference type="EMBL" id="UINC01075498">
    <property type="protein sequence ID" value="SVC13738.1"/>
    <property type="molecule type" value="Genomic_DNA"/>
</dbReference>
<accession>A0A382JPJ2</accession>
<evidence type="ECO:0000313" key="1">
    <source>
        <dbReference type="EMBL" id="SVC13738.1"/>
    </source>
</evidence>
<reference evidence="1" key="1">
    <citation type="submission" date="2018-05" db="EMBL/GenBank/DDBJ databases">
        <authorList>
            <person name="Lanie J.A."/>
            <person name="Ng W.-L."/>
            <person name="Kazmierczak K.M."/>
            <person name="Andrzejewski T.M."/>
            <person name="Davidsen T.M."/>
            <person name="Wayne K.J."/>
            <person name="Tettelin H."/>
            <person name="Glass J.I."/>
            <person name="Rusch D."/>
            <person name="Podicherti R."/>
            <person name="Tsui H.-C.T."/>
            <person name="Winkler M.E."/>
        </authorList>
    </citation>
    <scope>NUCLEOTIDE SEQUENCE</scope>
</reference>
<proteinExistence type="predicted"/>
<dbReference type="AlphaFoldDB" id="A0A382JPJ2"/>
<name>A0A382JPJ2_9ZZZZ</name>